<feature type="transmembrane region" description="Helical" evidence="12">
    <location>
        <begin position="80"/>
        <end position="113"/>
    </location>
</feature>
<keyword evidence="6 12" id="KW-0812">Transmembrane</keyword>
<keyword evidence="11 12" id="KW-1006">Bacterial flagellum protein export</keyword>
<evidence type="ECO:0000256" key="3">
    <source>
        <dbReference type="ARBA" id="ARBA00021622"/>
    </source>
</evidence>
<dbReference type="NCBIfam" id="TIGR00328">
    <property type="entry name" value="flhB"/>
    <property type="match status" value="1"/>
</dbReference>
<keyword evidence="5 12" id="KW-1003">Cell membrane</keyword>
<keyword evidence="8 12" id="KW-0653">Protein transport</keyword>
<evidence type="ECO:0000256" key="11">
    <source>
        <dbReference type="ARBA" id="ARBA00023225"/>
    </source>
</evidence>
<keyword evidence="7 12" id="KW-1005">Bacterial flagellum biogenesis</keyword>
<evidence type="ECO:0000256" key="7">
    <source>
        <dbReference type="ARBA" id="ARBA00022795"/>
    </source>
</evidence>
<sequence length="354" mass="40106">MAKDDKTEQPTPKRLKDARERGEVAKSQDLSSAVALLAFAGLLVPLWTYMMKQLLPYLITSIEHVHNYGNLLHDLPKLAIQAILVFMLACLPFFAIAVLIGVIGNVAQVGLLFSTKAIKPQFKKMNPIEGIKRMFGKQTWMNLFKTLMKFAIVIYLCYIKIKDAIPELMNLSSVGTEKPLQFLLAFVTSLTIQIAIILVVLAIIDYFFQRYSHRKNLRMTKQEVKEEFKQMEGDPQVKSQRKAKYQAMVRNAIANVKDATVLITNPTHYAIALRYDPAQDDVPVVLAKGADELAQRMKEEAKIQKIPMIENKPVARALYPIVEAGEPIPVEWYEAIAEIIALVYQMEEKNKGKL</sequence>
<evidence type="ECO:0000256" key="10">
    <source>
        <dbReference type="ARBA" id="ARBA00023136"/>
    </source>
</evidence>
<evidence type="ECO:0000256" key="5">
    <source>
        <dbReference type="ARBA" id="ARBA00022475"/>
    </source>
</evidence>
<keyword evidence="14" id="KW-0966">Cell projection</keyword>
<dbReference type="Gene3D" id="6.10.250.2080">
    <property type="match status" value="1"/>
</dbReference>
<organism evidence="14 15">
    <name type="scientific">Candidatus Enterococcus lowellii</name>
    <dbReference type="NCBI Taxonomy" id="2230877"/>
    <lineage>
        <taxon>Bacteria</taxon>
        <taxon>Bacillati</taxon>
        <taxon>Bacillota</taxon>
        <taxon>Bacilli</taxon>
        <taxon>Lactobacillales</taxon>
        <taxon>Enterococcaceae</taxon>
        <taxon>Enterococcus</taxon>
    </lineage>
</organism>
<keyword evidence="14" id="KW-0282">Flagellum</keyword>
<evidence type="ECO:0000313" key="15">
    <source>
        <dbReference type="Proteomes" id="UP000664701"/>
    </source>
</evidence>
<dbReference type="Pfam" id="PF01312">
    <property type="entry name" value="Bac_export_2"/>
    <property type="match status" value="1"/>
</dbReference>
<name>A0ABZ2SLB3_9ENTE</name>
<reference evidence="14 15" key="1">
    <citation type="submission" date="2021-03" db="EMBL/GenBank/DDBJ databases">
        <authorList>
            <person name="Gilmore M.S."/>
            <person name="Schwartzman J."/>
            <person name="Van Tyne D."/>
            <person name="Martin M."/>
            <person name="Earl A.M."/>
            <person name="Manson A.L."/>
            <person name="Straub T."/>
            <person name="Salamzade R."/>
            <person name="Saavedra J."/>
            <person name="Lebreton F."/>
            <person name="Prichula J."/>
            <person name="Schaufler K."/>
            <person name="Gaca A."/>
            <person name="Sgardioli B."/>
            <person name="Wagenaar J."/>
            <person name="Strong T."/>
        </authorList>
    </citation>
    <scope>NUCLEOTIDE SEQUENCE [LARGE SCALE GENOMIC DNA]</scope>
    <source>
        <strain evidence="14 15">DIV2402</strain>
    </source>
</reference>
<evidence type="ECO:0000256" key="1">
    <source>
        <dbReference type="ARBA" id="ARBA00004651"/>
    </source>
</evidence>
<keyword evidence="14" id="KW-0969">Cilium</keyword>
<dbReference type="EMBL" id="CP147251">
    <property type="protein sequence ID" value="WYJ76297.1"/>
    <property type="molecule type" value="Genomic_DNA"/>
</dbReference>
<dbReference type="InterPro" id="IPR006136">
    <property type="entry name" value="FlhB"/>
</dbReference>
<dbReference type="PRINTS" id="PR00950">
    <property type="entry name" value="TYPE3IMSPROT"/>
</dbReference>
<protein>
    <recommendedName>
        <fullName evidence="3 12">Flagellar biosynthetic protein FlhB</fullName>
    </recommendedName>
</protein>
<dbReference type="InterPro" id="IPR006135">
    <property type="entry name" value="T3SS_substrate_exporter"/>
</dbReference>
<proteinExistence type="inferred from homology"/>
<dbReference type="SUPFAM" id="SSF160544">
    <property type="entry name" value="EscU C-terminal domain-like"/>
    <property type="match status" value="1"/>
</dbReference>
<comment type="subcellular location">
    <subcellularLocation>
        <location evidence="1">Cell membrane</location>
        <topology evidence="1">Multi-pass membrane protein</topology>
    </subcellularLocation>
</comment>
<feature type="transmembrane region" description="Helical" evidence="12">
    <location>
        <begin position="30"/>
        <end position="50"/>
    </location>
</feature>
<dbReference type="PANTHER" id="PTHR30531:SF12">
    <property type="entry name" value="FLAGELLAR BIOSYNTHETIC PROTEIN FLHB"/>
    <property type="match status" value="1"/>
</dbReference>
<feature type="compositionally biased region" description="Basic and acidic residues" evidence="13">
    <location>
        <begin position="14"/>
        <end position="23"/>
    </location>
</feature>
<dbReference type="Gene3D" id="3.40.1690.10">
    <property type="entry name" value="secretion proteins EscU"/>
    <property type="match status" value="1"/>
</dbReference>
<gene>
    <name evidence="12" type="primary">flhB</name>
    <name evidence="14" type="ORF">DOK78_000923</name>
</gene>
<evidence type="ECO:0000313" key="14">
    <source>
        <dbReference type="EMBL" id="WYJ76297.1"/>
    </source>
</evidence>
<evidence type="ECO:0000256" key="9">
    <source>
        <dbReference type="ARBA" id="ARBA00022989"/>
    </source>
</evidence>
<feature type="region of interest" description="Disordered" evidence="13">
    <location>
        <begin position="1"/>
        <end position="23"/>
    </location>
</feature>
<comment type="similarity">
    <text evidence="2 12">Belongs to the type III secretion exporter family.</text>
</comment>
<dbReference type="PANTHER" id="PTHR30531">
    <property type="entry name" value="FLAGELLAR BIOSYNTHETIC PROTEIN FLHB"/>
    <property type="match status" value="1"/>
</dbReference>
<dbReference type="Proteomes" id="UP000664701">
    <property type="component" value="Chromosome"/>
</dbReference>
<evidence type="ECO:0000256" key="4">
    <source>
        <dbReference type="ARBA" id="ARBA00022448"/>
    </source>
</evidence>
<evidence type="ECO:0000256" key="6">
    <source>
        <dbReference type="ARBA" id="ARBA00022692"/>
    </source>
</evidence>
<evidence type="ECO:0000256" key="12">
    <source>
        <dbReference type="RuleBase" id="RU364091"/>
    </source>
</evidence>
<reference evidence="14 15" key="2">
    <citation type="submission" date="2024-03" db="EMBL/GenBank/DDBJ databases">
        <title>The Genome Sequence of Enterococcus sp. DIV2402.</title>
        <authorList>
            <consortium name="The Broad Institute Genomics Platform"/>
            <consortium name="The Broad Institute Microbial Omics Core"/>
            <consortium name="The Broad Institute Genomic Center for Infectious Diseases"/>
            <person name="Earl A."/>
            <person name="Manson A."/>
            <person name="Gilmore M."/>
            <person name="Schwartman J."/>
            <person name="Shea T."/>
            <person name="Abouelleil A."/>
            <person name="Cao P."/>
            <person name="Chapman S."/>
            <person name="Cusick C."/>
            <person name="Young S."/>
            <person name="Neafsey D."/>
            <person name="Nusbaum C."/>
            <person name="Birren B."/>
        </authorList>
    </citation>
    <scope>NUCLEOTIDE SEQUENCE [LARGE SCALE GENOMIC DNA]</scope>
    <source>
        <strain evidence="14 15">DIV2402</strain>
    </source>
</reference>
<evidence type="ECO:0000256" key="8">
    <source>
        <dbReference type="ARBA" id="ARBA00022927"/>
    </source>
</evidence>
<accession>A0ABZ2SLB3</accession>
<keyword evidence="9 12" id="KW-1133">Transmembrane helix</keyword>
<feature type="transmembrane region" description="Helical" evidence="12">
    <location>
        <begin position="181"/>
        <end position="208"/>
    </location>
</feature>
<keyword evidence="4 12" id="KW-0813">Transport</keyword>
<comment type="function">
    <text evidence="12">Required for formation of the rod structure in the basal body of the flagellar apparatus. Together with FliI and FliH, may constitute the export apparatus of flagellin.</text>
</comment>
<evidence type="ECO:0000256" key="13">
    <source>
        <dbReference type="SAM" id="MobiDB-lite"/>
    </source>
</evidence>
<dbReference type="RefSeq" id="WP_207942445.1">
    <property type="nucleotide sequence ID" value="NZ_CP147251.1"/>
</dbReference>
<keyword evidence="15" id="KW-1185">Reference proteome</keyword>
<dbReference type="InterPro" id="IPR029025">
    <property type="entry name" value="T3SS_substrate_exporter_C"/>
</dbReference>
<keyword evidence="10 12" id="KW-0472">Membrane</keyword>
<evidence type="ECO:0000256" key="2">
    <source>
        <dbReference type="ARBA" id="ARBA00010690"/>
    </source>
</evidence>
<feature type="transmembrane region" description="Helical" evidence="12">
    <location>
        <begin position="142"/>
        <end position="161"/>
    </location>
</feature>